<dbReference type="CDD" id="cd18919">
    <property type="entry name" value="bHLH_AtBPE_like"/>
    <property type="match status" value="1"/>
</dbReference>
<keyword evidence="5" id="KW-0539">Nucleus</keyword>
<dbReference type="InterPro" id="IPR036638">
    <property type="entry name" value="HLH_DNA-bd_sf"/>
</dbReference>
<dbReference type="EMBL" id="JANAVB010025999">
    <property type="protein sequence ID" value="KAJ6819739.1"/>
    <property type="molecule type" value="Genomic_DNA"/>
</dbReference>
<name>A0AAX6FTI1_IRIPA</name>
<dbReference type="SUPFAM" id="SSF47459">
    <property type="entry name" value="HLH, helix-loop-helix DNA-binding domain"/>
    <property type="match status" value="1"/>
</dbReference>
<dbReference type="Gene3D" id="4.10.280.10">
    <property type="entry name" value="Helix-loop-helix DNA-binding domain"/>
    <property type="match status" value="1"/>
</dbReference>
<evidence type="ECO:0000256" key="5">
    <source>
        <dbReference type="ARBA" id="ARBA00023242"/>
    </source>
</evidence>
<feature type="compositionally biased region" description="Basic and acidic residues" evidence="6">
    <location>
        <begin position="351"/>
        <end position="361"/>
    </location>
</feature>
<comment type="similarity">
    <text evidence="2">Belongs to the bHLH protein family.</text>
</comment>
<feature type="region of interest" description="Disordered" evidence="6">
    <location>
        <begin position="340"/>
        <end position="361"/>
    </location>
</feature>
<feature type="compositionally biased region" description="Polar residues" evidence="6">
    <location>
        <begin position="340"/>
        <end position="350"/>
    </location>
</feature>
<dbReference type="FunFam" id="4.10.280.10:FF:000002">
    <property type="entry name" value="Basic helix-loop-helix transcription factor"/>
    <property type="match status" value="1"/>
</dbReference>
<gene>
    <name evidence="8" type="ORF">M6B38_401030</name>
</gene>
<evidence type="ECO:0000259" key="7">
    <source>
        <dbReference type="PROSITE" id="PS50888"/>
    </source>
</evidence>
<reference evidence="8" key="2">
    <citation type="submission" date="2023-04" db="EMBL/GenBank/DDBJ databases">
        <authorList>
            <person name="Bruccoleri R.E."/>
            <person name="Oakeley E.J."/>
            <person name="Faust A.-M."/>
            <person name="Dessus-Babus S."/>
            <person name="Altorfer M."/>
            <person name="Burckhardt D."/>
            <person name="Oertli M."/>
            <person name="Naumann U."/>
            <person name="Petersen F."/>
            <person name="Wong J."/>
        </authorList>
    </citation>
    <scope>NUCLEOTIDE SEQUENCE</scope>
    <source>
        <strain evidence="8">GSM-AAB239-AS_SAM_17_03QT</strain>
        <tissue evidence="8">Leaf</tissue>
    </source>
</reference>
<proteinExistence type="inferred from homology"/>
<dbReference type="GO" id="GO:0046983">
    <property type="term" value="F:protein dimerization activity"/>
    <property type="evidence" value="ECO:0007669"/>
    <property type="project" value="InterPro"/>
</dbReference>
<sequence>MSSGDPTEHHGISGWPFSGPPVPVAESFASGLWNPRLSGPVVPGTGMFQGRLPPGALDERGFVQGSPARFSNLGAVPNSPLLGTATSGVSRDVAAMSIDHGSRSVSPTMSPAVGNVSGDSSSKGPGANKKRRKTDEDMELDQRDNVGKSTGKNARGGSSDAGKEDYIHVRARRGQATNSHSLAERVRRERISERMKYLQDLVPGCSKVTGKAVMLDEIINYVQSLQRQVEFLSMKLAGVDPSIDFNIEGLLSKDLSLQQLLQSRGGPSTIGFSQELIHPQLLPSQQCLAETGIPGIANQSDALRRAINAQFATSNGFKEPAAQIPNPWDAEINNVIQMTYGTNPTSNSQEFDGKPHDSYPM</sequence>
<evidence type="ECO:0000256" key="4">
    <source>
        <dbReference type="ARBA" id="ARBA00023163"/>
    </source>
</evidence>
<organism evidence="8 9">
    <name type="scientific">Iris pallida</name>
    <name type="common">Sweet iris</name>
    <dbReference type="NCBI Taxonomy" id="29817"/>
    <lineage>
        <taxon>Eukaryota</taxon>
        <taxon>Viridiplantae</taxon>
        <taxon>Streptophyta</taxon>
        <taxon>Embryophyta</taxon>
        <taxon>Tracheophyta</taxon>
        <taxon>Spermatophyta</taxon>
        <taxon>Magnoliopsida</taxon>
        <taxon>Liliopsida</taxon>
        <taxon>Asparagales</taxon>
        <taxon>Iridaceae</taxon>
        <taxon>Iridoideae</taxon>
        <taxon>Irideae</taxon>
        <taxon>Iris</taxon>
    </lineage>
</organism>
<dbReference type="SMART" id="SM00353">
    <property type="entry name" value="HLH"/>
    <property type="match status" value="1"/>
</dbReference>
<dbReference type="InterPro" id="IPR011598">
    <property type="entry name" value="bHLH_dom"/>
</dbReference>
<dbReference type="Pfam" id="PF00010">
    <property type="entry name" value="HLH"/>
    <property type="match status" value="1"/>
</dbReference>
<dbReference type="PANTHER" id="PTHR12565">
    <property type="entry name" value="STEROL REGULATORY ELEMENT-BINDING PROTEIN"/>
    <property type="match status" value="1"/>
</dbReference>
<dbReference type="AlphaFoldDB" id="A0AAX6FTI1"/>
<accession>A0AAX6FTI1</accession>
<comment type="caution">
    <text evidence="8">The sequence shown here is derived from an EMBL/GenBank/DDBJ whole genome shotgun (WGS) entry which is preliminary data.</text>
</comment>
<evidence type="ECO:0000256" key="2">
    <source>
        <dbReference type="ARBA" id="ARBA00005510"/>
    </source>
</evidence>
<reference evidence="8" key="1">
    <citation type="journal article" date="2023" name="GigaByte">
        <title>Genome assembly of the bearded iris, Iris pallida Lam.</title>
        <authorList>
            <person name="Bruccoleri R.E."/>
            <person name="Oakeley E.J."/>
            <person name="Faust A.M.E."/>
            <person name="Altorfer M."/>
            <person name="Dessus-Babus S."/>
            <person name="Burckhardt D."/>
            <person name="Oertli M."/>
            <person name="Naumann U."/>
            <person name="Petersen F."/>
            <person name="Wong J."/>
        </authorList>
    </citation>
    <scope>NUCLEOTIDE SEQUENCE</scope>
    <source>
        <strain evidence="8">GSM-AAB239-AS_SAM_17_03QT</strain>
    </source>
</reference>
<dbReference type="GO" id="GO:0003700">
    <property type="term" value="F:DNA-binding transcription factor activity"/>
    <property type="evidence" value="ECO:0007669"/>
    <property type="project" value="TreeGrafter"/>
</dbReference>
<keyword evidence="4" id="KW-0804">Transcription</keyword>
<comment type="subcellular location">
    <subcellularLocation>
        <location evidence="1">Nucleus</location>
    </subcellularLocation>
</comment>
<dbReference type="InterPro" id="IPR024097">
    <property type="entry name" value="bHLH_ZIP_TF"/>
</dbReference>
<evidence type="ECO:0000256" key="3">
    <source>
        <dbReference type="ARBA" id="ARBA00023015"/>
    </source>
</evidence>
<keyword evidence="3" id="KW-0805">Transcription regulation</keyword>
<keyword evidence="9" id="KW-1185">Reference proteome</keyword>
<dbReference type="Proteomes" id="UP001140949">
    <property type="component" value="Unassembled WGS sequence"/>
</dbReference>
<protein>
    <submittedName>
        <fullName evidence="8">Transcription factor bHLH49-like</fullName>
    </submittedName>
</protein>
<evidence type="ECO:0000256" key="6">
    <source>
        <dbReference type="SAM" id="MobiDB-lite"/>
    </source>
</evidence>
<evidence type="ECO:0000256" key="1">
    <source>
        <dbReference type="ARBA" id="ARBA00004123"/>
    </source>
</evidence>
<feature type="region of interest" description="Disordered" evidence="6">
    <location>
        <begin position="100"/>
        <end position="165"/>
    </location>
</feature>
<dbReference type="PROSITE" id="PS50888">
    <property type="entry name" value="BHLH"/>
    <property type="match status" value="1"/>
</dbReference>
<dbReference type="PANTHER" id="PTHR12565:SF184">
    <property type="entry name" value="BHLH TRANSCRIPTION FACTOR"/>
    <property type="match status" value="1"/>
</dbReference>
<evidence type="ECO:0000313" key="9">
    <source>
        <dbReference type="Proteomes" id="UP001140949"/>
    </source>
</evidence>
<feature type="domain" description="BHLH" evidence="7">
    <location>
        <begin position="175"/>
        <end position="225"/>
    </location>
</feature>
<evidence type="ECO:0000313" key="8">
    <source>
        <dbReference type="EMBL" id="KAJ6819739.1"/>
    </source>
</evidence>
<dbReference type="GO" id="GO:0005634">
    <property type="term" value="C:nucleus"/>
    <property type="evidence" value="ECO:0007669"/>
    <property type="project" value="UniProtKB-SubCell"/>
</dbReference>